<evidence type="ECO:0000259" key="2">
    <source>
        <dbReference type="Pfam" id="PF03061"/>
    </source>
</evidence>
<gene>
    <name evidence="3" type="ORF">MNBD_ALPHA05-1275</name>
</gene>
<feature type="domain" description="Thioesterase" evidence="2">
    <location>
        <begin position="52"/>
        <end position="109"/>
    </location>
</feature>
<dbReference type="InterPro" id="IPR003736">
    <property type="entry name" value="PAAI_dom"/>
</dbReference>
<proteinExistence type="predicted"/>
<dbReference type="CDD" id="cd03443">
    <property type="entry name" value="PaaI_thioesterase"/>
    <property type="match status" value="1"/>
</dbReference>
<dbReference type="EMBL" id="UOEH01000456">
    <property type="protein sequence ID" value="VAW04980.1"/>
    <property type="molecule type" value="Genomic_DNA"/>
</dbReference>
<sequence>MDKPHSQAADLVNKAGADYLPGLLGLKVTDFGDGWVEAEVEIRKALMAPNDFLHAGAVVTLADSACGYGCVRALPEGAAGFTTIELKTNFVGTARDGAITCRAEAHHLG</sequence>
<dbReference type="AlphaFoldDB" id="A0A3B0SKQ0"/>
<name>A0A3B0SKQ0_9ZZZZ</name>
<dbReference type="Pfam" id="PF03061">
    <property type="entry name" value="4HBT"/>
    <property type="match status" value="1"/>
</dbReference>
<organism evidence="3">
    <name type="scientific">hydrothermal vent metagenome</name>
    <dbReference type="NCBI Taxonomy" id="652676"/>
    <lineage>
        <taxon>unclassified sequences</taxon>
        <taxon>metagenomes</taxon>
        <taxon>ecological metagenomes</taxon>
    </lineage>
</organism>
<dbReference type="InterPro" id="IPR029069">
    <property type="entry name" value="HotDog_dom_sf"/>
</dbReference>
<feature type="non-terminal residue" evidence="3">
    <location>
        <position position="109"/>
    </location>
</feature>
<accession>A0A3B0SKQ0</accession>
<evidence type="ECO:0000313" key="3">
    <source>
        <dbReference type="EMBL" id="VAW04980.1"/>
    </source>
</evidence>
<protein>
    <submittedName>
        <fullName evidence="3">ComA-related protein</fullName>
    </submittedName>
</protein>
<reference evidence="3" key="1">
    <citation type="submission" date="2018-06" db="EMBL/GenBank/DDBJ databases">
        <authorList>
            <person name="Zhirakovskaya E."/>
        </authorList>
    </citation>
    <scope>NUCLEOTIDE SEQUENCE</scope>
</reference>
<dbReference type="Gene3D" id="3.10.129.10">
    <property type="entry name" value="Hotdog Thioesterase"/>
    <property type="match status" value="1"/>
</dbReference>
<dbReference type="NCBIfam" id="TIGR00369">
    <property type="entry name" value="unchar_dom_1"/>
    <property type="match status" value="1"/>
</dbReference>
<dbReference type="PANTHER" id="PTHR43240">
    <property type="entry name" value="1,4-DIHYDROXY-2-NAPHTHOYL-COA THIOESTERASE 1"/>
    <property type="match status" value="1"/>
</dbReference>
<dbReference type="GO" id="GO:0061522">
    <property type="term" value="F:1,4-dihydroxy-2-naphthoyl-CoA thioesterase activity"/>
    <property type="evidence" value="ECO:0007669"/>
    <property type="project" value="TreeGrafter"/>
</dbReference>
<keyword evidence="1" id="KW-0378">Hydrolase</keyword>
<evidence type="ECO:0000256" key="1">
    <source>
        <dbReference type="ARBA" id="ARBA00022801"/>
    </source>
</evidence>
<dbReference type="GO" id="GO:0005829">
    <property type="term" value="C:cytosol"/>
    <property type="evidence" value="ECO:0007669"/>
    <property type="project" value="TreeGrafter"/>
</dbReference>
<dbReference type="PANTHER" id="PTHR43240:SF8">
    <property type="entry name" value="PHENYLACETIC ACID DEGRADATION-RELATED PROTEIN"/>
    <property type="match status" value="1"/>
</dbReference>
<dbReference type="SUPFAM" id="SSF54637">
    <property type="entry name" value="Thioesterase/thiol ester dehydrase-isomerase"/>
    <property type="match status" value="1"/>
</dbReference>
<dbReference type="InterPro" id="IPR006683">
    <property type="entry name" value="Thioestr_dom"/>
</dbReference>